<dbReference type="AlphaFoldDB" id="A0AAD6D6Z5"/>
<keyword evidence="1" id="KW-0812">Transmembrane</keyword>
<feature type="transmembrane region" description="Helical" evidence="1">
    <location>
        <begin position="12"/>
        <end position="34"/>
    </location>
</feature>
<proteinExistence type="predicted"/>
<evidence type="ECO:0000256" key="1">
    <source>
        <dbReference type="SAM" id="Phobius"/>
    </source>
</evidence>
<reference evidence="2 3" key="1">
    <citation type="journal article" date="2023" name="IMA Fungus">
        <title>Comparative genomic study of the Penicillium genus elucidates a diverse pangenome and 15 lateral gene transfer events.</title>
        <authorList>
            <person name="Petersen C."/>
            <person name="Sorensen T."/>
            <person name="Nielsen M.R."/>
            <person name="Sondergaard T.E."/>
            <person name="Sorensen J.L."/>
            <person name="Fitzpatrick D.A."/>
            <person name="Frisvad J.C."/>
            <person name="Nielsen K.L."/>
        </authorList>
    </citation>
    <scope>NUCLEOTIDE SEQUENCE [LARGE SCALE GENOMIC DNA]</scope>
    <source>
        <strain evidence="2 3">IBT 35679</strain>
    </source>
</reference>
<sequence length="220" mass="24970">MSPTLATLGLRAHKTFTICLLSLWIIAALGFTALDFTDNTWHFLDPFLSTSLLTYLVCRLMVVFQKYPRDGSMAYRLTSAQHRQSRREALATVLFCCGWMYEVILKLMIMFFFTMICGTMFAHDAFGDMMIAMEEDSEDKPDVDVQKALESIKKAKDDLGFDPVKKFGWVSPKALLFCLCLGWVTIVTLGLYILRITGKMIKVLCRLPSEKTAAHKSYTA</sequence>
<evidence type="ECO:0000313" key="2">
    <source>
        <dbReference type="EMBL" id="KAJ5557108.1"/>
    </source>
</evidence>
<keyword evidence="1" id="KW-1133">Transmembrane helix</keyword>
<dbReference type="EMBL" id="JAQIZZ010000001">
    <property type="protein sequence ID" value="KAJ5557108.1"/>
    <property type="molecule type" value="Genomic_DNA"/>
</dbReference>
<comment type="caution">
    <text evidence="2">The sequence shown here is derived from an EMBL/GenBank/DDBJ whole genome shotgun (WGS) entry which is preliminary data.</text>
</comment>
<feature type="transmembrane region" description="Helical" evidence="1">
    <location>
        <begin position="89"/>
        <end position="122"/>
    </location>
</feature>
<feature type="transmembrane region" description="Helical" evidence="1">
    <location>
        <begin position="174"/>
        <end position="194"/>
    </location>
</feature>
<name>A0AAD6D6Z5_9EURO</name>
<accession>A0AAD6D6Z5</accession>
<gene>
    <name evidence="2" type="ORF">N7494_001023</name>
</gene>
<keyword evidence="1" id="KW-0472">Membrane</keyword>
<protein>
    <submittedName>
        <fullName evidence="2">Uncharacterized protein</fullName>
    </submittedName>
</protein>
<dbReference type="Proteomes" id="UP001220324">
    <property type="component" value="Unassembled WGS sequence"/>
</dbReference>
<evidence type="ECO:0000313" key="3">
    <source>
        <dbReference type="Proteomes" id="UP001220324"/>
    </source>
</evidence>
<organism evidence="2 3">
    <name type="scientific">Penicillium frequentans</name>
    <dbReference type="NCBI Taxonomy" id="3151616"/>
    <lineage>
        <taxon>Eukaryota</taxon>
        <taxon>Fungi</taxon>
        <taxon>Dikarya</taxon>
        <taxon>Ascomycota</taxon>
        <taxon>Pezizomycotina</taxon>
        <taxon>Eurotiomycetes</taxon>
        <taxon>Eurotiomycetidae</taxon>
        <taxon>Eurotiales</taxon>
        <taxon>Aspergillaceae</taxon>
        <taxon>Penicillium</taxon>
    </lineage>
</organism>
<feature type="transmembrane region" description="Helical" evidence="1">
    <location>
        <begin position="46"/>
        <end position="68"/>
    </location>
</feature>
<keyword evidence="3" id="KW-1185">Reference proteome</keyword>